<evidence type="ECO:0000259" key="1">
    <source>
        <dbReference type="Pfam" id="PF01458"/>
    </source>
</evidence>
<gene>
    <name evidence="2" type="ORF">N177_1968</name>
</gene>
<feature type="domain" description="SUF system FeS cluster assembly SufBD core" evidence="1">
    <location>
        <begin position="182"/>
        <end position="408"/>
    </location>
</feature>
<dbReference type="PANTHER" id="PTHR43575">
    <property type="entry name" value="PROTEIN ABCI7, CHLOROPLASTIC"/>
    <property type="match status" value="1"/>
</dbReference>
<dbReference type="OrthoDB" id="9768262at2"/>
<dbReference type="NCBIfam" id="TIGR01981">
    <property type="entry name" value="sufD"/>
    <property type="match status" value="1"/>
</dbReference>
<evidence type="ECO:0000313" key="2">
    <source>
        <dbReference type="EMBL" id="ESR25094.1"/>
    </source>
</evidence>
<dbReference type="GO" id="GO:0016226">
    <property type="term" value="P:iron-sulfur cluster assembly"/>
    <property type="evidence" value="ECO:0007669"/>
    <property type="project" value="InterPro"/>
</dbReference>
<dbReference type="SUPFAM" id="SSF101960">
    <property type="entry name" value="Stabilizer of iron transporter SufD"/>
    <property type="match status" value="1"/>
</dbReference>
<evidence type="ECO:0000313" key="3">
    <source>
        <dbReference type="Proteomes" id="UP000017819"/>
    </source>
</evidence>
<dbReference type="Pfam" id="PF01458">
    <property type="entry name" value="SUFBD_core"/>
    <property type="match status" value="1"/>
</dbReference>
<dbReference type="PATRIC" id="fig|631454.5.peg.1946"/>
<dbReference type="RefSeq" id="WP_023432108.1">
    <property type="nucleotide sequence ID" value="NZ_AWXZ01000026.1"/>
</dbReference>
<comment type="caution">
    <text evidence="2">The sequence shown here is derived from an EMBL/GenBank/DDBJ whole genome shotgun (WGS) entry which is preliminary data.</text>
</comment>
<reference evidence="2 3" key="1">
    <citation type="journal article" date="2014" name="Genome Announc.">
        <title>Draft Genome Sequence of Lutibaculum baratangense Strain AMV1T, Isolated from a Mud Volcano in Andamans, India.</title>
        <authorList>
            <person name="Singh A."/>
            <person name="Sreenivas A."/>
            <person name="Sathyanarayana Reddy G."/>
            <person name="Pinnaka A.K."/>
            <person name="Shivaji S."/>
        </authorList>
    </citation>
    <scope>NUCLEOTIDE SEQUENCE [LARGE SCALE GENOMIC DNA]</scope>
    <source>
        <strain evidence="2 3">AMV1</strain>
    </source>
</reference>
<organism evidence="2 3">
    <name type="scientific">Lutibaculum baratangense AMV1</name>
    <dbReference type="NCBI Taxonomy" id="631454"/>
    <lineage>
        <taxon>Bacteria</taxon>
        <taxon>Pseudomonadati</taxon>
        <taxon>Pseudomonadota</taxon>
        <taxon>Alphaproteobacteria</taxon>
        <taxon>Hyphomicrobiales</taxon>
        <taxon>Tepidamorphaceae</taxon>
        <taxon>Lutibaculum</taxon>
    </lineage>
</organism>
<dbReference type="InterPro" id="IPR000825">
    <property type="entry name" value="SUF_FeS_clus_asmbl_SufBD_core"/>
</dbReference>
<dbReference type="InterPro" id="IPR037284">
    <property type="entry name" value="SUF_FeS_clus_asmbl_SufBD_sf"/>
</dbReference>
<dbReference type="PANTHER" id="PTHR43575:SF1">
    <property type="entry name" value="PROTEIN ABCI7, CHLOROPLASTIC"/>
    <property type="match status" value="1"/>
</dbReference>
<dbReference type="InterPro" id="IPR011542">
    <property type="entry name" value="SUF_FeS_clus_asmbl_SufD"/>
</dbReference>
<dbReference type="STRING" id="631454.N177_1968"/>
<name>V4RIC6_9HYPH</name>
<dbReference type="InterPro" id="IPR055346">
    <property type="entry name" value="Fe-S_cluster_assembly_SufBD"/>
</dbReference>
<proteinExistence type="predicted"/>
<dbReference type="EMBL" id="AWXZ01000026">
    <property type="protein sequence ID" value="ESR25094.1"/>
    <property type="molecule type" value="Genomic_DNA"/>
</dbReference>
<dbReference type="AlphaFoldDB" id="V4RIC6"/>
<dbReference type="Proteomes" id="UP000017819">
    <property type="component" value="Unassembled WGS sequence"/>
</dbReference>
<dbReference type="eggNOG" id="COG0719">
    <property type="taxonomic scope" value="Bacteria"/>
</dbReference>
<accession>V4RIC6</accession>
<keyword evidence="3" id="KW-1185">Reference proteome</keyword>
<protein>
    <submittedName>
        <fullName evidence="2">Iron-sulfur cluster assembly protein SufD</fullName>
    </submittedName>
</protein>
<sequence>MNVELKKVATAAERAAAEQFERLAGDLPGGERARAARRAAAERFAVTGLPHRRIEEWKYTDLRTMLRELPPPAARTAGGELEVETLAELDAYRIVMRDGGEAEIAADLAQVAGLEVTPLSAGLDNGEIAPALLDGWPDAAASAVFDLNTAFMRGGVVIRVTAGTKLDKPIMLSHIVSHLEPSANYLRNLVVLEAGTEATVVETFEGPAGSAYLVNSVTRFAVAEGGKLDWLKVQADGAGSTHLSTLAGDVANGAEILCLPFSTGSAVSRNNIVLTLAGPDTTANIAGVQLLAGQQHGDITMFVDHAVPDCASRELFKAVLDDRARGVFQGKILVRQKAQKTDGKMMTQALMLSDDAEMDNKPELEIFADDVQCGHGATTGQIDEDLLFYLRSRGIPETQAKALLIEAFIGEALDLVKNEAVREVLSGYAHVWVAERKDEGHL</sequence>